<evidence type="ECO:0000256" key="1">
    <source>
        <dbReference type="ARBA" id="ARBA00004141"/>
    </source>
</evidence>
<feature type="domain" description="O-acyltransferase WSD1-like N-terminal" evidence="7">
    <location>
        <begin position="263"/>
        <end position="399"/>
    </location>
</feature>
<evidence type="ECO:0000313" key="10">
    <source>
        <dbReference type="EMBL" id="RNI19631.1"/>
    </source>
</evidence>
<feature type="transmembrane region" description="Helical" evidence="6">
    <location>
        <begin position="32"/>
        <end position="51"/>
    </location>
</feature>
<dbReference type="InterPro" id="IPR023213">
    <property type="entry name" value="CAT-like_dom_sf"/>
</dbReference>
<proteinExistence type="predicted"/>
<dbReference type="Pfam" id="PF06974">
    <property type="entry name" value="WS_DGAT_C"/>
    <property type="match status" value="1"/>
</dbReference>
<evidence type="ECO:0000256" key="3">
    <source>
        <dbReference type="ARBA" id="ARBA00022989"/>
    </source>
</evidence>
<dbReference type="Pfam" id="PF03007">
    <property type="entry name" value="WS_DGAT_cat"/>
    <property type="match status" value="1"/>
</dbReference>
<name>A0A3M9M218_9MICO</name>
<evidence type="ECO:0000256" key="6">
    <source>
        <dbReference type="SAM" id="Phobius"/>
    </source>
</evidence>
<dbReference type="Pfam" id="PF14378">
    <property type="entry name" value="PAP2_3"/>
    <property type="match status" value="1"/>
</dbReference>
<evidence type="ECO:0000256" key="4">
    <source>
        <dbReference type="ARBA" id="ARBA00023136"/>
    </source>
</evidence>
<dbReference type="SUPFAM" id="SSF52777">
    <property type="entry name" value="CoA-dependent acyltransferases"/>
    <property type="match status" value="1"/>
</dbReference>
<evidence type="ECO:0000259" key="8">
    <source>
        <dbReference type="Pfam" id="PF06974"/>
    </source>
</evidence>
<keyword evidence="11" id="KW-1185">Reference proteome</keyword>
<gene>
    <name evidence="10" type="ORF">EFY87_16150</name>
</gene>
<dbReference type="Gene3D" id="3.30.559.10">
    <property type="entry name" value="Chloramphenicol acetyltransferase-like domain"/>
    <property type="match status" value="1"/>
</dbReference>
<evidence type="ECO:0000313" key="11">
    <source>
        <dbReference type="Proteomes" id="UP000271678"/>
    </source>
</evidence>
<reference evidence="10 11" key="1">
    <citation type="submission" date="2018-11" db="EMBL/GenBank/DDBJ databases">
        <title>Draft genome of Simplicispira Flexivirga sp. BO-16.</title>
        <authorList>
            <person name="Im W.T."/>
        </authorList>
    </citation>
    <scope>NUCLEOTIDE SEQUENCE [LARGE SCALE GENOMIC DNA]</scope>
    <source>
        <strain evidence="10 11">BO-16</strain>
    </source>
</reference>
<comment type="subcellular location">
    <subcellularLocation>
        <location evidence="1">Membrane</location>
        <topology evidence="1">Multi-pass membrane protein</topology>
    </subcellularLocation>
</comment>
<keyword evidence="4 6" id="KW-0472">Membrane</keyword>
<protein>
    <submittedName>
        <fullName evidence="10">DUF1298 domain-containing protein</fullName>
    </submittedName>
</protein>
<comment type="caution">
    <text evidence="10">The sequence shown here is derived from an EMBL/GenBank/DDBJ whole genome shotgun (WGS) entry which is preliminary data.</text>
</comment>
<feature type="domain" description="Inositolphosphotransferase Aur1/Ipt1" evidence="9">
    <location>
        <begin position="69"/>
        <end position="247"/>
    </location>
</feature>
<dbReference type="AlphaFoldDB" id="A0A3M9M218"/>
<feature type="region of interest" description="Disordered" evidence="5">
    <location>
        <begin position="515"/>
        <end position="538"/>
    </location>
</feature>
<sequence>MTAHSQHHLHVHLPQVRRPQLRWPGLPRTRRPGLLGELGLAALLLAAYLGVDTIRGAGRAAAARSHGEHVLRLEQWLHIDIEHGLNAWLATHPGLMTAANYEYATTYVISAILLLVGTYLWSPRLYRQARNSFIVLNLLAFACFALLPMTPPRMLPGFIDTVATGRTVGSWGSPMVADANQLAAMPSLHMAWALWVSVMLARTSRRRWLQVLSAVHVLVTLYVVLATANHYVLDVLGAAVVVAAAVVATERWDAHHPGERMPTSDAFFLDVETDDSTQNVGGLALLAGDASYEEIRANLDEQLDVLPHFTDRLVSEETPRWLPAGPIDWSHHLVELTVPDGGDLESVVGALTAQRLPRDRPLWRVWLIRGLGDRVAFCIVMHHCIADGVGAVAKLLHLLQPSYELPIPDRAGPGPLRRAGGVIQGLAQLATDGRPAALLPAGGPERGFATAQVPLAAVQQAARSHRMRVTELLLAAAGTALAEVDPALADACGNRLRVSVPVMLRSPHEVSPPLRSSEYFAGTPMRKRRSPGADEDGNLTGAVIVDAPALDAPIDEVRDEVRRATAALRTPTRALASRWVMATALRAVPHAGRRWFGRTVYGRKYFQAILSNMPGPDRPFTMAGYPLDEVYPILPPAPGIPLTIGALSWNGVLGFTVVTDANTLDARTFLDVLQDKVQQLRGVPDDAEPVLG</sequence>
<dbReference type="Proteomes" id="UP000271678">
    <property type="component" value="Unassembled WGS sequence"/>
</dbReference>
<dbReference type="GO" id="GO:0016020">
    <property type="term" value="C:membrane"/>
    <property type="evidence" value="ECO:0007669"/>
    <property type="project" value="UniProtKB-SubCell"/>
</dbReference>
<dbReference type="PANTHER" id="PTHR31310">
    <property type="match status" value="1"/>
</dbReference>
<evidence type="ECO:0000259" key="7">
    <source>
        <dbReference type="Pfam" id="PF03007"/>
    </source>
</evidence>
<dbReference type="GO" id="GO:0045017">
    <property type="term" value="P:glycerolipid biosynthetic process"/>
    <property type="evidence" value="ECO:0007669"/>
    <property type="project" value="InterPro"/>
</dbReference>
<evidence type="ECO:0000256" key="5">
    <source>
        <dbReference type="SAM" id="MobiDB-lite"/>
    </source>
</evidence>
<feature type="domain" description="O-acyltransferase WSD1 C-terminal" evidence="8">
    <location>
        <begin position="537"/>
        <end position="680"/>
    </location>
</feature>
<feature type="transmembrane region" description="Helical" evidence="6">
    <location>
        <begin position="182"/>
        <end position="201"/>
    </location>
</feature>
<dbReference type="InterPro" id="IPR026841">
    <property type="entry name" value="Aur1/Ipt1"/>
</dbReference>
<dbReference type="PANTHER" id="PTHR31310:SF7">
    <property type="entry name" value="PA-PHOSPHATASE RELATED-FAMILY PROTEIN DDB_G0268928"/>
    <property type="match status" value="1"/>
</dbReference>
<dbReference type="CDD" id="cd03386">
    <property type="entry name" value="PAP2_Aur1_like"/>
    <property type="match status" value="1"/>
</dbReference>
<evidence type="ECO:0000259" key="9">
    <source>
        <dbReference type="Pfam" id="PF14378"/>
    </source>
</evidence>
<dbReference type="RefSeq" id="WP_123272525.1">
    <property type="nucleotide sequence ID" value="NZ_RJJQ01000019.1"/>
</dbReference>
<organism evidence="10 11">
    <name type="scientific">Flexivirga caeni</name>
    <dbReference type="NCBI Taxonomy" id="2294115"/>
    <lineage>
        <taxon>Bacteria</taxon>
        <taxon>Bacillati</taxon>
        <taxon>Actinomycetota</taxon>
        <taxon>Actinomycetes</taxon>
        <taxon>Micrococcales</taxon>
        <taxon>Dermacoccaceae</taxon>
        <taxon>Flexivirga</taxon>
    </lineage>
</organism>
<dbReference type="GO" id="GO:0004144">
    <property type="term" value="F:diacylglycerol O-acyltransferase activity"/>
    <property type="evidence" value="ECO:0007669"/>
    <property type="project" value="InterPro"/>
</dbReference>
<evidence type="ECO:0000256" key="2">
    <source>
        <dbReference type="ARBA" id="ARBA00022692"/>
    </source>
</evidence>
<dbReference type="InterPro" id="IPR052185">
    <property type="entry name" value="IPC_Synthase-Related"/>
</dbReference>
<feature type="transmembrane region" description="Helical" evidence="6">
    <location>
        <begin position="103"/>
        <end position="121"/>
    </location>
</feature>
<dbReference type="EMBL" id="RJJQ01000019">
    <property type="protein sequence ID" value="RNI19631.1"/>
    <property type="molecule type" value="Genomic_DNA"/>
</dbReference>
<feature type="transmembrane region" description="Helical" evidence="6">
    <location>
        <begin position="208"/>
        <end position="225"/>
    </location>
</feature>
<keyword evidence="3 6" id="KW-1133">Transmembrane helix</keyword>
<keyword evidence="2 6" id="KW-0812">Transmembrane</keyword>
<dbReference type="InterPro" id="IPR004255">
    <property type="entry name" value="O-acyltransferase_WSD1_N"/>
</dbReference>
<feature type="transmembrane region" description="Helical" evidence="6">
    <location>
        <begin position="133"/>
        <end position="150"/>
    </location>
</feature>
<dbReference type="OrthoDB" id="5241565at2"/>
<accession>A0A3M9M218</accession>
<dbReference type="InterPro" id="IPR009721">
    <property type="entry name" value="O-acyltransferase_WSD1_C"/>
</dbReference>